<feature type="signal peptide" evidence="2">
    <location>
        <begin position="1"/>
        <end position="23"/>
    </location>
</feature>
<gene>
    <name evidence="3" type="ORF">O3P69_017110</name>
</gene>
<evidence type="ECO:0000313" key="3">
    <source>
        <dbReference type="EMBL" id="KAK8391215.1"/>
    </source>
</evidence>
<dbReference type="Proteomes" id="UP001487740">
    <property type="component" value="Unassembled WGS sequence"/>
</dbReference>
<keyword evidence="2" id="KW-0732">Signal</keyword>
<sequence length="71" mass="7983">MEPRALWPRPALLLLPRLPLTNHITVTLVSVSYLTCRGDLLEPSCIPATPTSRPEINVEDSQLDNKLVEDY</sequence>
<accession>A0AAW0TX50</accession>
<organism evidence="3 4">
    <name type="scientific">Scylla paramamosain</name>
    <name type="common">Mud crab</name>
    <dbReference type="NCBI Taxonomy" id="85552"/>
    <lineage>
        <taxon>Eukaryota</taxon>
        <taxon>Metazoa</taxon>
        <taxon>Ecdysozoa</taxon>
        <taxon>Arthropoda</taxon>
        <taxon>Crustacea</taxon>
        <taxon>Multicrustacea</taxon>
        <taxon>Malacostraca</taxon>
        <taxon>Eumalacostraca</taxon>
        <taxon>Eucarida</taxon>
        <taxon>Decapoda</taxon>
        <taxon>Pleocyemata</taxon>
        <taxon>Brachyura</taxon>
        <taxon>Eubrachyura</taxon>
        <taxon>Portunoidea</taxon>
        <taxon>Portunidae</taxon>
        <taxon>Portuninae</taxon>
        <taxon>Scylla</taxon>
    </lineage>
</organism>
<keyword evidence="4" id="KW-1185">Reference proteome</keyword>
<feature type="region of interest" description="Disordered" evidence="1">
    <location>
        <begin position="51"/>
        <end position="71"/>
    </location>
</feature>
<protein>
    <submittedName>
        <fullName evidence="3">Uncharacterized protein</fullName>
    </submittedName>
</protein>
<reference evidence="3 4" key="1">
    <citation type="submission" date="2023-03" db="EMBL/GenBank/DDBJ databases">
        <title>High-quality genome of Scylla paramamosain provides insights in environmental adaptation.</title>
        <authorList>
            <person name="Zhang L."/>
        </authorList>
    </citation>
    <scope>NUCLEOTIDE SEQUENCE [LARGE SCALE GENOMIC DNA]</scope>
    <source>
        <strain evidence="3">LZ_2023a</strain>
        <tissue evidence="3">Muscle</tissue>
    </source>
</reference>
<dbReference type="AlphaFoldDB" id="A0AAW0TX50"/>
<feature type="chain" id="PRO_5043441131" evidence="2">
    <location>
        <begin position="24"/>
        <end position="71"/>
    </location>
</feature>
<evidence type="ECO:0000313" key="4">
    <source>
        <dbReference type="Proteomes" id="UP001487740"/>
    </source>
</evidence>
<evidence type="ECO:0000256" key="2">
    <source>
        <dbReference type="SAM" id="SignalP"/>
    </source>
</evidence>
<proteinExistence type="predicted"/>
<comment type="caution">
    <text evidence="3">The sequence shown here is derived from an EMBL/GenBank/DDBJ whole genome shotgun (WGS) entry which is preliminary data.</text>
</comment>
<evidence type="ECO:0000256" key="1">
    <source>
        <dbReference type="SAM" id="MobiDB-lite"/>
    </source>
</evidence>
<dbReference type="EMBL" id="JARAKH010000024">
    <property type="protein sequence ID" value="KAK8391215.1"/>
    <property type="molecule type" value="Genomic_DNA"/>
</dbReference>
<name>A0AAW0TX50_SCYPA</name>